<proteinExistence type="predicted"/>
<sequence length="84" mass="9255">MSIADTLRDRLDRSTGAPRLSVDQLFQIASALRALPATDARTAQAVATAIESVATRRATRERLFKELGTFPSFRRAAKWATSTF</sequence>
<organism evidence="1 2">
    <name type="scientific">Variovorax rhizosphaerae</name>
    <dbReference type="NCBI Taxonomy" id="1836200"/>
    <lineage>
        <taxon>Bacteria</taxon>
        <taxon>Pseudomonadati</taxon>
        <taxon>Pseudomonadota</taxon>
        <taxon>Betaproteobacteria</taxon>
        <taxon>Burkholderiales</taxon>
        <taxon>Comamonadaceae</taxon>
        <taxon>Variovorax</taxon>
    </lineage>
</organism>
<reference evidence="1 2" key="1">
    <citation type="submission" date="2024-03" db="EMBL/GenBank/DDBJ databases">
        <title>Novel species of the genus Variovorax.</title>
        <authorList>
            <person name="Liu Q."/>
            <person name="Xin Y.-H."/>
        </authorList>
    </citation>
    <scope>NUCLEOTIDE SEQUENCE [LARGE SCALE GENOMIC DNA]</scope>
    <source>
        <strain evidence="1 2">KACC 18900</strain>
    </source>
</reference>
<evidence type="ECO:0000313" key="2">
    <source>
        <dbReference type="Proteomes" id="UP001385892"/>
    </source>
</evidence>
<comment type="caution">
    <text evidence="1">The sequence shown here is derived from an EMBL/GenBank/DDBJ whole genome shotgun (WGS) entry which is preliminary data.</text>
</comment>
<dbReference type="RefSeq" id="WP_340344604.1">
    <property type="nucleotide sequence ID" value="NZ_JBBKZT010000010.1"/>
</dbReference>
<accession>A0ABU8WPS7</accession>
<name>A0ABU8WPS7_9BURK</name>
<protein>
    <submittedName>
        <fullName evidence="1">Uncharacterized protein</fullName>
    </submittedName>
</protein>
<dbReference type="Proteomes" id="UP001385892">
    <property type="component" value="Unassembled WGS sequence"/>
</dbReference>
<gene>
    <name evidence="1" type="ORF">WKW82_22710</name>
</gene>
<keyword evidence="2" id="KW-1185">Reference proteome</keyword>
<dbReference type="EMBL" id="JBBKZT010000010">
    <property type="protein sequence ID" value="MEJ8849481.1"/>
    <property type="molecule type" value="Genomic_DNA"/>
</dbReference>
<evidence type="ECO:0000313" key="1">
    <source>
        <dbReference type="EMBL" id="MEJ8849481.1"/>
    </source>
</evidence>